<dbReference type="PROSITE" id="PS50893">
    <property type="entry name" value="ABC_TRANSPORTER_2"/>
    <property type="match status" value="1"/>
</dbReference>
<accession>A0A2U1CZA0</accession>
<organism evidence="8 9">
    <name type="scientific">Tamilnaduibacter salinus</name>
    <dbReference type="NCBI Taxonomy" id="1484056"/>
    <lineage>
        <taxon>Bacteria</taxon>
        <taxon>Pseudomonadati</taxon>
        <taxon>Pseudomonadota</taxon>
        <taxon>Gammaproteobacteria</taxon>
        <taxon>Pseudomonadales</taxon>
        <taxon>Marinobacteraceae</taxon>
        <taxon>Tamilnaduibacter</taxon>
    </lineage>
</organism>
<dbReference type="SUPFAM" id="SSF52540">
    <property type="entry name" value="P-loop containing nucleoside triphosphate hydrolases"/>
    <property type="match status" value="1"/>
</dbReference>
<dbReference type="InterPro" id="IPR003593">
    <property type="entry name" value="AAA+_ATPase"/>
</dbReference>
<dbReference type="Pfam" id="PF00005">
    <property type="entry name" value="ABC_tran"/>
    <property type="match status" value="1"/>
</dbReference>
<gene>
    <name evidence="8" type="ORF">C8D92_102154</name>
</gene>
<dbReference type="InterPro" id="IPR003439">
    <property type="entry name" value="ABC_transporter-like_ATP-bd"/>
</dbReference>
<evidence type="ECO:0000313" key="8">
    <source>
        <dbReference type="EMBL" id="PVY78118.1"/>
    </source>
</evidence>
<evidence type="ECO:0000256" key="5">
    <source>
        <dbReference type="ARBA" id="ARBA00037066"/>
    </source>
</evidence>
<proteinExistence type="predicted"/>
<dbReference type="GO" id="GO:0016887">
    <property type="term" value="F:ATP hydrolysis activity"/>
    <property type="evidence" value="ECO:0007669"/>
    <property type="project" value="InterPro"/>
</dbReference>
<keyword evidence="3 8" id="KW-0067">ATP-binding</keyword>
<evidence type="ECO:0000256" key="1">
    <source>
        <dbReference type="ARBA" id="ARBA00022448"/>
    </source>
</evidence>
<feature type="region of interest" description="Disordered" evidence="6">
    <location>
        <begin position="261"/>
        <end position="284"/>
    </location>
</feature>
<dbReference type="OrthoDB" id="5292475at2"/>
<evidence type="ECO:0000256" key="2">
    <source>
        <dbReference type="ARBA" id="ARBA00022741"/>
    </source>
</evidence>
<comment type="caution">
    <text evidence="8">The sequence shown here is derived from an EMBL/GenBank/DDBJ whole genome shotgun (WGS) entry which is preliminary data.</text>
</comment>
<dbReference type="PANTHER" id="PTHR42794:SF1">
    <property type="entry name" value="HEMIN IMPORT ATP-BINDING PROTEIN HMUV"/>
    <property type="match status" value="1"/>
</dbReference>
<dbReference type="PANTHER" id="PTHR42794">
    <property type="entry name" value="HEMIN IMPORT ATP-BINDING PROTEIN HMUV"/>
    <property type="match status" value="1"/>
</dbReference>
<evidence type="ECO:0000256" key="6">
    <source>
        <dbReference type="SAM" id="MobiDB-lite"/>
    </source>
</evidence>
<reference evidence="8 9" key="1">
    <citation type="submission" date="2018-04" db="EMBL/GenBank/DDBJ databases">
        <title>Genomic Encyclopedia of Type Strains, Phase IV (KMG-IV): sequencing the most valuable type-strain genomes for metagenomic binning, comparative biology and taxonomic classification.</title>
        <authorList>
            <person name="Goeker M."/>
        </authorList>
    </citation>
    <scope>NUCLEOTIDE SEQUENCE [LARGE SCALE GENOMIC DNA]</scope>
    <source>
        <strain evidence="8 9">DSM 28688</strain>
    </source>
</reference>
<dbReference type="GO" id="GO:0005524">
    <property type="term" value="F:ATP binding"/>
    <property type="evidence" value="ECO:0007669"/>
    <property type="project" value="UniProtKB-KW"/>
</dbReference>
<evidence type="ECO:0000313" key="9">
    <source>
        <dbReference type="Proteomes" id="UP000245887"/>
    </source>
</evidence>
<evidence type="ECO:0000259" key="7">
    <source>
        <dbReference type="PROSITE" id="PS50893"/>
    </source>
</evidence>
<keyword evidence="1" id="KW-0813">Transport</keyword>
<keyword evidence="2" id="KW-0547">Nucleotide-binding</keyword>
<dbReference type="NCBIfam" id="NF010068">
    <property type="entry name" value="PRK13548.1"/>
    <property type="match status" value="1"/>
</dbReference>
<dbReference type="CDD" id="cd03214">
    <property type="entry name" value="ABC_Iron-Siderophores_B12_Hemin"/>
    <property type="match status" value="1"/>
</dbReference>
<dbReference type="PROSITE" id="PS00211">
    <property type="entry name" value="ABC_TRANSPORTER_1"/>
    <property type="match status" value="1"/>
</dbReference>
<name>A0A2U1CZA0_9GAMM</name>
<feature type="domain" description="ABC transporter" evidence="7">
    <location>
        <begin position="15"/>
        <end position="249"/>
    </location>
</feature>
<dbReference type="InterPro" id="IPR027417">
    <property type="entry name" value="P-loop_NTPase"/>
</dbReference>
<dbReference type="InterPro" id="IPR017871">
    <property type="entry name" value="ABC_transporter-like_CS"/>
</dbReference>
<keyword evidence="4" id="KW-1278">Translocase</keyword>
<dbReference type="AlphaFoldDB" id="A0A2U1CZA0"/>
<sequence length="284" mass="31121">MPDNLTPLQPQPAILETHSIAICLGGHPIVEDLSFTLRPGELVALLGPNGAGKSTLIRALAGEIDVPPDRVRFAGRAMRDWRRADIARHRAVMPQKVDLQFPMTTREVIALGRPRESAENRQRIIGELMARLDIARFADRLVPTLSGGEQQRVQLARVLAQIWERPAPHLLLLDECSSALDPAHQQLIFRELKQLAAPGVALLVAVHDLNLASQFADRLMLLQSGRVVAEGTPGEVLVPDTLRDVYGLTCRVEALPEGYPMVIPTPESESRANAPGRLRSMPTG</sequence>
<dbReference type="Proteomes" id="UP000245887">
    <property type="component" value="Unassembled WGS sequence"/>
</dbReference>
<comment type="function">
    <text evidence="5">Part of the ABC transporter complex HmuTUV involved in hemin import. Responsible for energy coupling to the transport system.</text>
</comment>
<dbReference type="RefSeq" id="WP_116918394.1">
    <property type="nucleotide sequence ID" value="NZ_QEKQ01000002.1"/>
</dbReference>
<protein>
    <submittedName>
        <fullName evidence="8">Iron complex transport system ATP-binding protein</fullName>
    </submittedName>
</protein>
<dbReference type="EMBL" id="QEKQ01000002">
    <property type="protein sequence ID" value="PVY78118.1"/>
    <property type="molecule type" value="Genomic_DNA"/>
</dbReference>
<dbReference type="Gene3D" id="3.40.50.300">
    <property type="entry name" value="P-loop containing nucleotide triphosphate hydrolases"/>
    <property type="match status" value="1"/>
</dbReference>
<dbReference type="SMART" id="SM00382">
    <property type="entry name" value="AAA"/>
    <property type="match status" value="1"/>
</dbReference>
<evidence type="ECO:0000256" key="3">
    <source>
        <dbReference type="ARBA" id="ARBA00022840"/>
    </source>
</evidence>
<evidence type="ECO:0000256" key="4">
    <source>
        <dbReference type="ARBA" id="ARBA00022967"/>
    </source>
</evidence>